<accession>A0ABR2PZL8</accession>
<evidence type="ECO:0000313" key="2">
    <source>
        <dbReference type="Proteomes" id="UP001396334"/>
    </source>
</evidence>
<dbReference type="Proteomes" id="UP001396334">
    <property type="component" value="Unassembled WGS sequence"/>
</dbReference>
<reference evidence="1 2" key="1">
    <citation type="journal article" date="2024" name="G3 (Bethesda)">
        <title>Genome assembly of Hibiscus sabdariffa L. provides insights into metabolisms of medicinal natural products.</title>
        <authorList>
            <person name="Kim T."/>
        </authorList>
    </citation>
    <scope>NUCLEOTIDE SEQUENCE [LARGE SCALE GENOMIC DNA]</scope>
    <source>
        <strain evidence="1">TK-2024</strain>
        <tissue evidence="1">Old leaves</tissue>
    </source>
</reference>
<organism evidence="1 2">
    <name type="scientific">Hibiscus sabdariffa</name>
    <name type="common">roselle</name>
    <dbReference type="NCBI Taxonomy" id="183260"/>
    <lineage>
        <taxon>Eukaryota</taxon>
        <taxon>Viridiplantae</taxon>
        <taxon>Streptophyta</taxon>
        <taxon>Embryophyta</taxon>
        <taxon>Tracheophyta</taxon>
        <taxon>Spermatophyta</taxon>
        <taxon>Magnoliopsida</taxon>
        <taxon>eudicotyledons</taxon>
        <taxon>Gunneridae</taxon>
        <taxon>Pentapetalae</taxon>
        <taxon>rosids</taxon>
        <taxon>malvids</taxon>
        <taxon>Malvales</taxon>
        <taxon>Malvaceae</taxon>
        <taxon>Malvoideae</taxon>
        <taxon>Hibiscus</taxon>
    </lineage>
</organism>
<keyword evidence="2" id="KW-1185">Reference proteome</keyword>
<comment type="caution">
    <text evidence="1">The sequence shown here is derived from an EMBL/GenBank/DDBJ whole genome shotgun (WGS) entry which is preliminary data.</text>
</comment>
<evidence type="ECO:0000313" key="1">
    <source>
        <dbReference type="EMBL" id="KAK8993662.1"/>
    </source>
</evidence>
<gene>
    <name evidence="1" type="ORF">V6N11_007888</name>
</gene>
<proteinExistence type="predicted"/>
<dbReference type="EMBL" id="JBBPBN010000048">
    <property type="protein sequence ID" value="KAK8993662.1"/>
    <property type="molecule type" value="Genomic_DNA"/>
</dbReference>
<sequence>MELKVVRRLESDLWGSWCAGKDHRCCRCRPWFWVTGKGGPIPFCLSVEPPGVGPATRAGPGQVTGSQAAWARAGLTVGLDPVR</sequence>
<name>A0ABR2PZL8_9ROSI</name>
<protein>
    <submittedName>
        <fullName evidence="1">Uncharacterized protein</fullName>
    </submittedName>
</protein>